<accession>A0A0F9FN71</accession>
<sequence length="78" mass="8846">MLKIYLILLLTIYMPNGEEKIRMVIQEAPSFDLCVELGDSIKERLEPVVNNVTREGIVNVTINASCKYMELEVNGVTM</sequence>
<gene>
    <name evidence="1" type="ORF">LCGC14_2222370</name>
</gene>
<comment type="caution">
    <text evidence="1">The sequence shown here is derived from an EMBL/GenBank/DDBJ whole genome shotgun (WGS) entry which is preliminary data.</text>
</comment>
<protein>
    <submittedName>
        <fullName evidence="1">Uncharacterized protein</fullName>
    </submittedName>
</protein>
<dbReference type="EMBL" id="LAZR01029718">
    <property type="protein sequence ID" value="KKL58740.1"/>
    <property type="molecule type" value="Genomic_DNA"/>
</dbReference>
<evidence type="ECO:0000313" key="1">
    <source>
        <dbReference type="EMBL" id="KKL58740.1"/>
    </source>
</evidence>
<organism evidence="1">
    <name type="scientific">marine sediment metagenome</name>
    <dbReference type="NCBI Taxonomy" id="412755"/>
    <lineage>
        <taxon>unclassified sequences</taxon>
        <taxon>metagenomes</taxon>
        <taxon>ecological metagenomes</taxon>
    </lineage>
</organism>
<dbReference type="AlphaFoldDB" id="A0A0F9FN71"/>
<name>A0A0F9FN71_9ZZZZ</name>
<proteinExistence type="predicted"/>
<reference evidence="1" key="1">
    <citation type="journal article" date="2015" name="Nature">
        <title>Complex archaea that bridge the gap between prokaryotes and eukaryotes.</title>
        <authorList>
            <person name="Spang A."/>
            <person name="Saw J.H."/>
            <person name="Jorgensen S.L."/>
            <person name="Zaremba-Niedzwiedzka K."/>
            <person name="Martijn J."/>
            <person name="Lind A.E."/>
            <person name="van Eijk R."/>
            <person name="Schleper C."/>
            <person name="Guy L."/>
            <person name="Ettema T.J."/>
        </authorList>
    </citation>
    <scope>NUCLEOTIDE SEQUENCE</scope>
</reference>